<comment type="catalytic activity">
    <reaction evidence="5 15">
        <text>L-phenylalanyl-tRNA(Phe) + an N-terminal L-alpha-aminoacyl-[protein] = an N-terminal L-phenylalanyl-L-alpha-aminoacyl-[protein] + tRNA(Phe)</text>
        <dbReference type="Rhea" id="RHEA:43632"/>
        <dbReference type="Rhea" id="RHEA-COMP:9668"/>
        <dbReference type="Rhea" id="RHEA-COMP:9699"/>
        <dbReference type="Rhea" id="RHEA-COMP:10636"/>
        <dbReference type="Rhea" id="RHEA-COMP:10637"/>
        <dbReference type="ChEBI" id="CHEBI:78442"/>
        <dbReference type="ChEBI" id="CHEBI:78531"/>
        <dbReference type="ChEBI" id="CHEBI:78597"/>
        <dbReference type="ChEBI" id="CHEBI:83561"/>
        <dbReference type="EC" id="2.3.2.6"/>
    </reaction>
</comment>
<sequence length="243" mass="27723">MPVFYLSSDPLFPDPELAEPDGLLAVGGDLQLDRLVIAYSRGIFPWYSEGMPILWWSPDPRPVIFPKKLHVPRRFERFLRQHPFRVTVDRDFYGVIQACATMDRGDNQGTWLLPEMIEAYENMYRHGYAHSVEVWKAGELVGGFYGVALGRVFFGESMFHRCSEAAKVGFVLFVRHLASLGFTMVDCQQTTAHMVRFGAQEIPRQQFLAGIRDGIRGCRLQTHFGRELLLQGDLAEYTDCVLA</sequence>
<evidence type="ECO:0000256" key="5">
    <source>
        <dbReference type="ARBA" id="ARBA00050607"/>
    </source>
</evidence>
<dbReference type="EC" id="2.3.2.6" evidence="10 15"/>
<comment type="catalytic activity">
    <reaction evidence="6 15">
        <text>N-terminal L-arginyl-[protein] + L-leucyl-tRNA(Leu) = N-terminal L-leucyl-L-arginyl-[protein] + tRNA(Leu) + H(+)</text>
        <dbReference type="Rhea" id="RHEA:50416"/>
        <dbReference type="Rhea" id="RHEA-COMP:9613"/>
        <dbReference type="Rhea" id="RHEA-COMP:9622"/>
        <dbReference type="Rhea" id="RHEA-COMP:12672"/>
        <dbReference type="Rhea" id="RHEA-COMP:12673"/>
        <dbReference type="ChEBI" id="CHEBI:15378"/>
        <dbReference type="ChEBI" id="CHEBI:64719"/>
        <dbReference type="ChEBI" id="CHEBI:78442"/>
        <dbReference type="ChEBI" id="CHEBI:78494"/>
        <dbReference type="ChEBI" id="CHEBI:133044"/>
        <dbReference type="EC" id="2.3.2.6"/>
    </reaction>
</comment>
<dbReference type="STRING" id="1592317.DPF_1790"/>
<keyword evidence="17" id="KW-1185">Reference proteome</keyword>
<gene>
    <name evidence="15" type="primary">aat</name>
    <name evidence="16" type="ORF">DPF_1790</name>
</gene>
<evidence type="ECO:0000256" key="6">
    <source>
        <dbReference type="ARBA" id="ARBA00050652"/>
    </source>
</evidence>
<evidence type="ECO:0000256" key="15">
    <source>
        <dbReference type="HAMAP-Rule" id="MF_00688"/>
    </source>
</evidence>
<dbReference type="FunFam" id="3.30.70.3550:FF:000001">
    <property type="entry name" value="Leucyl/phenylalanyl-tRNA--protein transferase"/>
    <property type="match status" value="1"/>
</dbReference>
<dbReference type="InterPro" id="IPR042203">
    <property type="entry name" value="Leu/Phe-tRNA_Trfase_C"/>
</dbReference>
<organism evidence="16 17">
    <name type="scientific">Desulfoplanes formicivorans</name>
    <dbReference type="NCBI Taxonomy" id="1592317"/>
    <lineage>
        <taxon>Bacteria</taxon>
        <taxon>Pseudomonadati</taxon>
        <taxon>Thermodesulfobacteriota</taxon>
        <taxon>Desulfovibrionia</taxon>
        <taxon>Desulfovibrionales</taxon>
        <taxon>Desulfoplanaceae</taxon>
        <taxon>Desulfoplanes</taxon>
    </lineage>
</organism>
<dbReference type="GO" id="GO:0008914">
    <property type="term" value="F:leucyl-tRNA--protein transferase activity"/>
    <property type="evidence" value="ECO:0007669"/>
    <property type="project" value="UniProtKB-UniRule"/>
</dbReference>
<evidence type="ECO:0000256" key="10">
    <source>
        <dbReference type="ARBA" id="ARBA00066767"/>
    </source>
</evidence>
<comment type="caution">
    <text evidence="16">The sequence shown here is derived from an EMBL/GenBank/DDBJ whole genome shotgun (WGS) entry which is preliminary data.</text>
</comment>
<evidence type="ECO:0000256" key="7">
    <source>
        <dbReference type="ARBA" id="ARBA00051538"/>
    </source>
</evidence>
<dbReference type="Gene3D" id="3.40.630.70">
    <property type="entry name" value="Leucyl/phenylalanyl-tRNA-protein transferase, C-terminal domain"/>
    <property type="match status" value="1"/>
</dbReference>
<dbReference type="Pfam" id="PF03588">
    <property type="entry name" value="Leu_Phe_trans"/>
    <property type="match status" value="1"/>
</dbReference>
<evidence type="ECO:0000313" key="16">
    <source>
        <dbReference type="EMBL" id="GAU09070.1"/>
    </source>
</evidence>
<evidence type="ECO:0000256" key="14">
    <source>
        <dbReference type="ARBA" id="ARBA00083640"/>
    </source>
</evidence>
<keyword evidence="2 15" id="KW-0963">Cytoplasm</keyword>
<dbReference type="PANTHER" id="PTHR30098:SF2">
    <property type="entry name" value="LEUCYL_PHENYLALANYL-TRNA--PROTEIN TRANSFERASE"/>
    <property type="match status" value="1"/>
</dbReference>
<accession>A0A194AIL0</accession>
<dbReference type="EMBL" id="BDFE01000016">
    <property type="protein sequence ID" value="GAU09070.1"/>
    <property type="molecule type" value="Genomic_DNA"/>
</dbReference>
<dbReference type="HAMAP" id="MF_00688">
    <property type="entry name" value="Leu_Phe_trans"/>
    <property type="match status" value="1"/>
</dbReference>
<evidence type="ECO:0000256" key="9">
    <source>
        <dbReference type="ARBA" id="ARBA00061535"/>
    </source>
</evidence>
<name>A0A194AIL0_9BACT</name>
<dbReference type="RefSeq" id="WP_069859224.1">
    <property type="nucleotide sequence ID" value="NZ_BDFE01000016.1"/>
</dbReference>
<dbReference type="NCBIfam" id="TIGR00667">
    <property type="entry name" value="aat"/>
    <property type="match status" value="1"/>
</dbReference>
<evidence type="ECO:0000256" key="8">
    <source>
        <dbReference type="ARBA" id="ARBA00054043"/>
    </source>
</evidence>
<evidence type="ECO:0000256" key="3">
    <source>
        <dbReference type="ARBA" id="ARBA00022679"/>
    </source>
</evidence>
<evidence type="ECO:0000256" key="12">
    <source>
        <dbReference type="ARBA" id="ARBA00077136"/>
    </source>
</evidence>
<evidence type="ECO:0000256" key="1">
    <source>
        <dbReference type="ARBA" id="ARBA00004496"/>
    </source>
</evidence>
<evidence type="ECO:0000256" key="11">
    <source>
        <dbReference type="ARBA" id="ARBA00074372"/>
    </source>
</evidence>
<evidence type="ECO:0000256" key="2">
    <source>
        <dbReference type="ARBA" id="ARBA00022490"/>
    </source>
</evidence>
<dbReference type="Gene3D" id="3.30.70.3550">
    <property type="entry name" value="Leucyl/phenylalanyl-tRNA-protein transferase, N-terminal domain"/>
    <property type="match status" value="1"/>
</dbReference>
<dbReference type="InterPro" id="IPR016181">
    <property type="entry name" value="Acyl_CoA_acyltransferase"/>
</dbReference>
<dbReference type="GO" id="GO:0030163">
    <property type="term" value="P:protein catabolic process"/>
    <property type="evidence" value="ECO:0007669"/>
    <property type="project" value="UniProtKB-UniRule"/>
</dbReference>
<dbReference type="Proteomes" id="UP000095200">
    <property type="component" value="Unassembled WGS sequence"/>
</dbReference>
<comment type="catalytic activity">
    <reaction evidence="7 15">
        <text>N-terminal L-lysyl-[protein] + L-leucyl-tRNA(Leu) = N-terminal L-leucyl-L-lysyl-[protein] + tRNA(Leu) + H(+)</text>
        <dbReference type="Rhea" id="RHEA:12340"/>
        <dbReference type="Rhea" id="RHEA-COMP:9613"/>
        <dbReference type="Rhea" id="RHEA-COMP:9622"/>
        <dbReference type="Rhea" id="RHEA-COMP:12670"/>
        <dbReference type="Rhea" id="RHEA-COMP:12671"/>
        <dbReference type="ChEBI" id="CHEBI:15378"/>
        <dbReference type="ChEBI" id="CHEBI:65249"/>
        <dbReference type="ChEBI" id="CHEBI:78442"/>
        <dbReference type="ChEBI" id="CHEBI:78494"/>
        <dbReference type="ChEBI" id="CHEBI:133043"/>
        <dbReference type="EC" id="2.3.2.6"/>
    </reaction>
</comment>
<dbReference type="AlphaFoldDB" id="A0A194AIL0"/>
<evidence type="ECO:0000256" key="4">
    <source>
        <dbReference type="ARBA" id="ARBA00023315"/>
    </source>
</evidence>
<keyword evidence="3 15" id="KW-0808">Transferase</keyword>
<dbReference type="SUPFAM" id="SSF55729">
    <property type="entry name" value="Acyl-CoA N-acyltransferases (Nat)"/>
    <property type="match status" value="1"/>
</dbReference>
<dbReference type="InterPro" id="IPR042221">
    <property type="entry name" value="Leu/Phe-tRNA_Trfase_N"/>
</dbReference>
<dbReference type="OrthoDB" id="9790282at2"/>
<comment type="subcellular location">
    <subcellularLocation>
        <location evidence="1 15">Cytoplasm</location>
    </subcellularLocation>
</comment>
<dbReference type="PANTHER" id="PTHR30098">
    <property type="entry name" value="LEUCYL/PHENYLALANYL-TRNA--PROTEIN TRANSFERASE"/>
    <property type="match status" value="1"/>
</dbReference>
<comment type="function">
    <text evidence="8 15">Functions in the N-end rule pathway of protein degradation where it conjugates Leu, Phe and, less efficiently, Met from aminoacyl-tRNAs to the N-termini of proteins containing an N-terminal arginine or lysine.</text>
</comment>
<proteinExistence type="inferred from homology"/>
<evidence type="ECO:0000313" key="17">
    <source>
        <dbReference type="Proteomes" id="UP000095200"/>
    </source>
</evidence>
<dbReference type="GO" id="GO:0005737">
    <property type="term" value="C:cytoplasm"/>
    <property type="evidence" value="ECO:0007669"/>
    <property type="project" value="UniProtKB-SubCell"/>
</dbReference>
<dbReference type="InterPro" id="IPR004616">
    <property type="entry name" value="Leu/Phe-tRNA_Trfase"/>
</dbReference>
<comment type="similarity">
    <text evidence="9 15">Belongs to the L/F-transferase family.</text>
</comment>
<protein>
    <recommendedName>
        <fullName evidence="11 15">Leucyl/phenylalanyl-tRNA--protein transferase</fullName>
        <ecNumber evidence="10 15">2.3.2.6</ecNumber>
    </recommendedName>
    <alternativeName>
        <fullName evidence="12 15">L/F-transferase</fullName>
    </alternativeName>
    <alternativeName>
        <fullName evidence="13 15">Leucyltransferase</fullName>
    </alternativeName>
    <alternativeName>
        <fullName evidence="14 15">Phenyalanyltransferase</fullName>
    </alternativeName>
</protein>
<keyword evidence="4 15" id="KW-0012">Acyltransferase</keyword>
<reference evidence="17" key="1">
    <citation type="submission" date="2016-06" db="EMBL/GenBank/DDBJ databases">
        <title>Draft genome sequence of Desulfoplanes formicivorans strain Pf12B.</title>
        <authorList>
            <person name="Watanabe M."/>
            <person name="Kojima H."/>
            <person name="Fukui M."/>
        </authorList>
    </citation>
    <scope>NUCLEOTIDE SEQUENCE [LARGE SCALE GENOMIC DNA]</scope>
    <source>
        <strain evidence="17">Pf12B</strain>
    </source>
</reference>
<evidence type="ECO:0000256" key="13">
    <source>
        <dbReference type="ARBA" id="ARBA00077165"/>
    </source>
</evidence>